<comment type="caution">
    <text evidence="1">The sequence shown here is derived from an EMBL/GenBank/DDBJ whole genome shotgun (WGS) entry which is preliminary data.</text>
</comment>
<protein>
    <submittedName>
        <fullName evidence="1">Acetyl-CoA synthetase-like protein</fullName>
    </submittedName>
</protein>
<proteinExistence type="predicted"/>
<gene>
    <name evidence="1" type="ORF">BDR25DRAFT_368439</name>
</gene>
<reference evidence="1" key="1">
    <citation type="journal article" date="2020" name="Stud. Mycol.">
        <title>101 Dothideomycetes genomes: a test case for predicting lifestyles and emergence of pathogens.</title>
        <authorList>
            <person name="Haridas S."/>
            <person name="Albert R."/>
            <person name="Binder M."/>
            <person name="Bloem J."/>
            <person name="Labutti K."/>
            <person name="Salamov A."/>
            <person name="Andreopoulos B."/>
            <person name="Baker S."/>
            <person name="Barry K."/>
            <person name="Bills G."/>
            <person name="Bluhm B."/>
            <person name="Cannon C."/>
            <person name="Castanera R."/>
            <person name="Culley D."/>
            <person name="Daum C."/>
            <person name="Ezra D."/>
            <person name="Gonzalez J."/>
            <person name="Henrissat B."/>
            <person name="Kuo A."/>
            <person name="Liang C."/>
            <person name="Lipzen A."/>
            <person name="Lutzoni F."/>
            <person name="Magnuson J."/>
            <person name="Mondo S."/>
            <person name="Nolan M."/>
            <person name="Ohm R."/>
            <person name="Pangilinan J."/>
            <person name="Park H.-J."/>
            <person name="Ramirez L."/>
            <person name="Alfaro M."/>
            <person name="Sun H."/>
            <person name="Tritt A."/>
            <person name="Yoshinaga Y."/>
            <person name="Zwiers L.-H."/>
            <person name="Turgeon B."/>
            <person name="Goodwin S."/>
            <person name="Spatafora J."/>
            <person name="Crous P."/>
            <person name="Grigoriev I."/>
        </authorList>
    </citation>
    <scope>NUCLEOTIDE SEQUENCE</scope>
    <source>
        <strain evidence="1">ATCC 200398</strain>
    </source>
</reference>
<dbReference type="Proteomes" id="UP000799755">
    <property type="component" value="Unassembled WGS sequence"/>
</dbReference>
<evidence type="ECO:0000313" key="1">
    <source>
        <dbReference type="EMBL" id="KAF2471493.1"/>
    </source>
</evidence>
<accession>A0ACB6QWV0</accession>
<organism evidence="1 2">
    <name type="scientific">Lindgomyces ingoldianus</name>
    <dbReference type="NCBI Taxonomy" id="673940"/>
    <lineage>
        <taxon>Eukaryota</taxon>
        <taxon>Fungi</taxon>
        <taxon>Dikarya</taxon>
        <taxon>Ascomycota</taxon>
        <taxon>Pezizomycotina</taxon>
        <taxon>Dothideomycetes</taxon>
        <taxon>Pleosporomycetidae</taxon>
        <taxon>Pleosporales</taxon>
        <taxon>Lindgomycetaceae</taxon>
        <taxon>Lindgomyces</taxon>
    </lineage>
</organism>
<sequence>MVSVQIRDIGLGALQGMEGEDVQDVWRRNQVVPESVEQCVHELIKTIAQRTPNSIAIHAWDGEMTYGELDAMSAKLARHLVWLGVKLEDIVPLCFEKSMWTVVAMLAVLKAGGAFVPLDPEHPRNRHEEIFDQTGATVVLTSAQYSTLWGDFACSIVTLCEATINQLPMEMNEIYTAVHPSNAAYVIFTSGSTGKPKGVVLEHRAVSTSCLGHGSVFGFTPHTRALQFASYTFDVCIAEIITTLLFSGCVCIPSESQRRDNLSDTINHMDVNWAYLTPTVARLLDPHTIVTLRTLVLGAERVVLADCEVWRDQVEVMNAYGPTECCIFCTGYVGMEGFKSSLLGKSIASVGWVVDPENHDKLAPRGSVGELLIEGPILARGYLNDAEKTSAAFIDDPAWLLQGGGGYPGRHGRVYKTGDLVYSEPDGDLVYVGRKDDQVKVRGQRVELGEIEHHLRECMPEARLMTVEVILPKGQKHNAMLAAFLQLNGEIDTALRTDVMAETSLGARVMRPVEVENKISQRLPSYMIPDVYFAVTQLPMTVSGKTDRKRLREIGASFSAQQLAEMQTLSQGPKRLPSTQTEQTIQQLWARVLGIEPEIIGLDNSFFRLGGDSIAAMKMLA</sequence>
<dbReference type="EMBL" id="MU003505">
    <property type="protein sequence ID" value="KAF2471493.1"/>
    <property type="molecule type" value="Genomic_DNA"/>
</dbReference>
<keyword evidence="2" id="KW-1185">Reference proteome</keyword>
<name>A0ACB6QWV0_9PLEO</name>
<evidence type="ECO:0000313" key="2">
    <source>
        <dbReference type="Proteomes" id="UP000799755"/>
    </source>
</evidence>